<feature type="compositionally biased region" description="Basic and acidic residues" evidence="1">
    <location>
        <begin position="58"/>
        <end position="80"/>
    </location>
</feature>
<reference evidence="3" key="1">
    <citation type="submission" date="2013-01" db="EMBL/GenBank/DDBJ databases">
        <title>Draft Genome Sequence of a Mulberry Tree, Morus notabilis C.K. Schneid.</title>
        <authorList>
            <person name="He N."/>
            <person name="Zhao S."/>
        </authorList>
    </citation>
    <scope>NUCLEOTIDE SEQUENCE</scope>
</reference>
<dbReference type="Proteomes" id="UP000030645">
    <property type="component" value="Unassembled WGS sequence"/>
</dbReference>
<sequence length="94" mass="10788">MYKARTSKVREKKNGGEIPVTVFACSGETPVASGEERRRRERRRNEKRRWSGGLRSAAADERGDRETERVEREWREREAAADGSECGNEMDEGD</sequence>
<dbReference type="AlphaFoldDB" id="W9QYH4"/>
<protein>
    <submittedName>
        <fullName evidence="2">Uncharacterized protein</fullName>
    </submittedName>
</protein>
<organism evidence="2 3">
    <name type="scientific">Morus notabilis</name>
    <dbReference type="NCBI Taxonomy" id="981085"/>
    <lineage>
        <taxon>Eukaryota</taxon>
        <taxon>Viridiplantae</taxon>
        <taxon>Streptophyta</taxon>
        <taxon>Embryophyta</taxon>
        <taxon>Tracheophyta</taxon>
        <taxon>Spermatophyta</taxon>
        <taxon>Magnoliopsida</taxon>
        <taxon>eudicotyledons</taxon>
        <taxon>Gunneridae</taxon>
        <taxon>Pentapetalae</taxon>
        <taxon>rosids</taxon>
        <taxon>fabids</taxon>
        <taxon>Rosales</taxon>
        <taxon>Moraceae</taxon>
        <taxon>Moreae</taxon>
        <taxon>Morus</taxon>
    </lineage>
</organism>
<dbReference type="EMBL" id="KE344374">
    <property type="protein sequence ID" value="EXB59130.1"/>
    <property type="molecule type" value="Genomic_DNA"/>
</dbReference>
<evidence type="ECO:0000313" key="3">
    <source>
        <dbReference type="Proteomes" id="UP000030645"/>
    </source>
</evidence>
<accession>W9QYH4</accession>
<evidence type="ECO:0000256" key="1">
    <source>
        <dbReference type="SAM" id="MobiDB-lite"/>
    </source>
</evidence>
<gene>
    <name evidence="2" type="ORF">L484_014625</name>
</gene>
<keyword evidence="3" id="KW-1185">Reference proteome</keyword>
<proteinExistence type="predicted"/>
<evidence type="ECO:0000313" key="2">
    <source>
        <dbReference type="EMBL" id="EXB59130.1"/>
    </source>
</evidence>
<name>W9QYH4_9ROSA</name>
<feature type="region of interest" description="Disordered" evidence="1">
    <location>
        <begin position="1"/>
        <end position="94"/>
    </location>
</feature>